<evidence type="ECO:0008006" key="3">
    <source>
        <dbReference type="Google" id="ProtNLM"/>
    </source>
</evidence>
<proteinExistence type="predicted"/>
<gene>
    <name evidence="1" type="ORF">VQ7734_03832</name>
</gene>
<evidence type="ECO:0000313" key="2">
    <source>
        <dbReference type="Proteomes" id="UP000184600"/>
    </source>
</evidence>
<dbReference type="AlphaFoldDB" id="A0A1M7YZS9"/>
<dbReference type="Proteomes" id="UP000184600">
    <property type="component" value="Unassembled WGS sequence"/>
</dbReference>
<dbReference type="RefSeq" id="WP_159440361.1">
    <property type="nucleotide sequence ID" value="NZ_AP024897.1"/>
</dbReference>
<name>A0A1M7YZS9_9VIBR</name>
<organism evidence="1 2">
    <name type="scientific">Vibrio quintilis</name>
    <dbReference type="NCBI Taxonomy" id="1117707"/>
    <lineage>
        <taxon>Bacteria</taxon>
        <taxon>Pseudomonadati</taxon>
        <taxon>Pseudomonadota</taxon>
        <taxon>Gammaproteobacteria</taxon>
        <taxon>Vibrionales</taxon>
        <taxon>Vibrionaceae</taxon>
        <taxon>Vibrio</taxon>
    </lineage>
</organism>
<reference evidence="2" key="1">
    <citation type="submission" date="2016-12" db="EMBL/GenBank/DDBJ databases">
        <authorList>
            <person name="Rodrigo-Torres L."/>
            <person name="Arahal R.D."/>
            <person name="Lucena T."/>
        </authorList>
    </citation>
    <scope>NUCLEOTIDE SEQUENCE [LARGE SCALE GENOMIC DNA]</scope>
</reference>
<keyword evidence="2" id="KW-1185">Reference proteome</keyword>
<dbReference type="EMBL" id="FRFG01000054">
    <property type="protein sequence ID" value="SHO58062.1"/>
    <property type="molecule type" value="Genomic_DNA"/>
</dbReference>
<sequence length="183" mass="21555">MLKDKNKTEYLESSGWLLERQVRLPNYIDPVYTPEIVVSIIQNLHGLTLRQKSESGNERYFWVDDAYIDDFEEDMQEELESTVLENLKFYPLGHSIELPGLFVLDEYGRFYLSGSGMIYYGDTLEEFLDVVIFKCRSGLEVQDNGQTFFCYNNQYTGYDFDPERGWLGDPYYLSLEYVKTLNK</sequence>
<accession>A0A1M7YZS9</accession>
<evidence type="ECO:0000313" key="1">
    <source>
        <dbReference type="EMBL" id="SHO58062.1"/>
    </source>
</evidence>
<dbReference type="STRING" id="1117707.VQ7734_03832"/>
<protein>
    <recommendedName>
        <fullName evidence="3">SUKH-3 immunity protein</fullName>
    </recommendedName>
</protein>